<dbReference type="FunFam" id="1.10.540.10:FF:000001">
    <property type="entry name" value="Very long-chain-specific acyl-CoA dehydrogenase, mitochondrial"/>
    <property type="match status" value="1"/>
</dbReference>
<dbReference type="Pfam" id="PF02770">
    <property type="entry name" value="Acyl-CoA_dh_M"/>
    <property type="match status" value="1"/>
</dbReference>
<dbReference type="GO" id="GO:0006631">
    <property type="term" value="P:fatty acid metabolic process"/>
    <property type="evidence" value="ECO:0007669"/>
    <property type="project" value="UniProtKB-KW"/>
</dbReference>
<accession>A0A1I8BRC9</accession>
<evidence type="ECO:0000256" key="18">
    <source>
        <dbReference type="ARBA" id="ARBA00040902"/>
    </source>
</evidence>
<sequence>MYFTYSRILASNQLRYDLKISFVLSTSPRLSLKCAKRGFASAVPNASDIPIEANEKSSVLKESDSFCMNLFLGKAVLGQVFPYPLKLDDERREMLQMVLAPTEKFLEEVNDPFKNDENALIPSEKLDQFAELGAFGAVVPEKFGGAGLNNTQMARIAEIVGANDLGLGVTMGAHQSIGYKGILLYGTPAQQEKYLPDLATGKRLAAFCLTEPSSGSDANSIQTRAQRSECGKFYILNGGKIWISNGGIADVFTVFAKTPVLQPDGSTKDKVSAFIVERQFGGVTNGPPEKKMGIKGSNTTEVHFDNVKIPVENLLGVEGEGFKVAVNILNNGRFGIPAATTGSMKYCIQKTIEHVNQRVQFGKKLKEFGRIQEILTDMVIRHYVAESITYSLASNMDSGAMEYQLEAAIGKIVSSENAWQVCDDAIQLHGGMGFMRECGLERVLRDLRIFRIFEGANDILRLFVALTGMQIAGKHLQQIAKDIFSGNISALVGEVSRRVFRINGSEKIADIVHPSLRNDASTLNSLIIKFGKTVEQLLKMHRKNIIERQYELIRVANAAIDIYSMAVVLSRCNFAQERSGGNSLHDQKIANLFCRQAAKRVNANLDEAMGPSEREMDLIAQIAGSVCENGAMVQKHPVDL</sequence>
<dbReference type="GO" id="GO:0005743">
    <property type="term" value="C:mitochondrial inner membrane"/>
    <property type="evidence" value="ECO:0007669"/>
    <property type="project" value="UniProtKB-SubCell"/>
</dbReference>
<dbReference type="InterPro" id="IPR036250">
    <property type="entry name" value="AcylCo_DH-like_C"/>
</dbReference>
<comment type="subcellular location">
    <subcellularLocation>
        <location evidence="2">Mitochondrion inner membrane</location>
        <topology evidence="2">Peripheral membrane protein</topology>
    </subcellularLocation>
</comment>
<evidence type="ECO:0000256" key="15">
    <source>
        <dbReference type="ARBA" id="ARBA00023128"/>
    </source>
</evidence>
<keyword evidence="8" id="KW-0702">S-nitrosylation</keyword>
<evidence type="ECO:0000256" key="10">
    <source>
        <dbReference type="ARBA" id="ARBA00022832"/>
    </source>
</evidence>
<keyword evidence="15" id="KW-0496">Mitochondrion</keyword>
<dbReference type="PROSITE" id="PS00073">
    <property type="entry name" value="ACYL_COA_DH_2"/>
    <property type="match status" value="1"/>
</dbReference>
<keyword evidence="11" id="KW-0809">Transit peptide</keyword>
<evidence type="ECO:0000256" key="16">
    <source>
        <dbReference type="ARBA" id="ARBA00023136"/>
    </source>
</evidence>
<keyword evidence="6 28" id="KW-0285">Flavoprotein</keyword>
<evidence type="ECO:0000256" key="20">
    <source>
        <dbReference type="ARBA" id="ARBA00046812"/>
    </source>
</evidence>
<organism evidence="33 34">
    <name type="scientific">Meloidogyne hapla</name>
    <name type="common">Root-knot nematode worm</name>
    <dbReference type="NCBI Taxonomy" id="6305"/>
    <lineage>
        <taxon>Eukaryota</taxon>
        <taxon>Metazoa</taxon>
        <taxon>Ecdysozoa</taxon>
        <taxon>Nematoda</taxon>
        <taxon>Chromadorea</taxon>
        <taxon>Rhabditida</taxon>
        <taxon>Tylenchina</taxon>
        <taxon>Tylenchomorpha</taxon>
        <taxon>Tylenchoidea</taxon>
        <taxon>Meloidogynidae</taxon>
        <taxon>Meloidogyninae</taxon>
        <taxon>Meloidogyne</taxon>
    </lineage>
</organism>
<comment type="subunit">
    <text evidence="20">Homodimer. Homodimerizes after import into the mitochondrion.</text>
</comment>
<keyword evidence="5" id="KW-0597">Phosphoprotein</keyword>
<evidence type="ECO:0000256" key="27">
    <source>
        <dbReference type="ARBA" id="ARBA00049224"/>
    </source>
</evidence>
<dbReference type="InterPro" id="IPR037069">
    <property type="entry name" value="AcylCoA_DH/ox_N_sf"/>
</dbReference>
<keyword evidence="7" id="KW-0999">Mitochondrion inner membrane</keyword>
<evidence type="ECO:0000256" key="21">
    <source>
        <dbReference type="ARBA" id="ARBA00047893"/>
    </source>
</evidence>
<evidence type="ECO:0000256" key="24">
    <source>
        <dbReference type="ARBA" id="ARBA00049038"/>
    </source>
</evidence>
<evidence type="ECO:0000256" key="26">
    <source>
        <dbReference type="ARBA" id="ARBA00049140"/>
    </source>
</evidence>
<comment type="catalytic activity">
    <reaction evidence="22">
        <text>oxidized [electron-transfer flavoprotein] + hexadecanoyl-CoA + H(+) = (2E)-hexadecenoyl-CoA + reduced [electron-transfer flavoprotein]</text>
        <dbReference type="Rhea" id="RHEA:43448"/>
        <dbReference type="Rhea" id="RHEA-COMP:10685"/>
        <dbReference type="Rhea" id="RHEA-COMP:10686"/>
        <dbReference type="ChEBI" id="CHEBI:15378"/>
        <dbReference type="ChEBI" id="CHEBI:57379"/>
        <dbReference type="ChEBI" id="CHEBI:57692"/>
        <dbReference type="ChEBI" id="CHEBI:58307"/>
        <dbReference type="ChEBI" id="CHEBI:61526"/>
    </reaction>
    <physiologicalReaction direction="left-to-right" evidence="22">
        <dbReference type="Rhea" id="RHEA:43449"/>
    </physiologicalReaction>
</comment>
<protein>
    <recommendedName>
        <fullName evidence="18">Very long-chain specific acyl-CoA dehydrogenase, mitochondrial</fullName>
        <ecNumber evidence="17">1.3.8.9</ecNumber>
    </recommendedName>
</protein>
<keyword evidence="14" id="KW-0443">Lipid metabolism</keyword>
<evidence type="ECO:0000256" key="2">
    <source>
        <dbReference type="ARBA" id="ARBA00004637"/>
    </source>
</evidence>
<evidence type="ECO:0000256" key="3">
    <source>
        <dbReference type="ARBA" id="ARBA00005198"/>
    </source>
</evidence>
<evidence type="ECO:0000313" key="34">
    <source>
        <dbReference type="WBParaSite" id="MhA1_Contig410.frz3.fgene1"/>
    </source>
</evidence>
<evidence type="ECO:0000259" key="30">
    <source>
        <dbReference type="Pfam" id="PF02770"/>
    </source>
</evidence>
<dbReference type="InterPro" id="IPR006089">
    <property type="entry name" value="Acyl-CoA_DH_CS"/>
</dbReference>
<dbReference type="Gene3D" id="1.20.140.10">
    <property type="entry name" value="Butyryl-CoA Dehydrogenase, subunit A, domain 3"/>
    <property type="match status" value="2"/>
</dbReference>
<dbReference type="InterPro" id="IPR009075">
    <property type="entry name" value="AcylCo_DH/oxidase_C"/>
</dbReference>
<feature type="domain" description="Acyl-CoA dehydrogenase/oxidase N-terminal" evidence="31">
    <location>
        <begin position="96"/>
        <end position="202"/>
    </location>
</feature>
<evidence type="ECO:0000259" key="29">
    <source>
        <dbReference type="Pfam" id="PF00441"/>
    </source>
</evidence>
<dbReference type="Pfam" id="PF02771">
    <property type="entry name" value="Acyl-CoA_dh_N"/>
    <property type="match status" value="1"/>
</dbReference>
<dbReference type="EC" id="1.3.8.9" evidence="17"/>
<dbReference type="GO" id="GO:0000062">
    <property type="term" value="F:fatty-acyl-CoA binding"/>
    <property type="evidence" value="ECO:0007669"/>
    <property type="project" value="TreeGrafter"/>
</dbReference>
<name>A0A1I8BRC9_MELHA</name>
<evidence type="ECO:0000256" key="14">
    <source>
        <dbReference type="ARBA" id="ARBA00023098"/>
    </source>
</evidence>
<dbReference type="Proteomes" id="UP000095281">
    <property type="component" value="Unplaced"/>
</dbReference>
<evidence type="ECO:0000259" key="32">
    <source>
        <dbReference type="Pfam" id="PF21343"/>
    </source>
</evidence>
<dbReference type="InterPro" id="IPR046373">
    <property type="entry name" value="Acyl-CoA_Oxase/DH_mid-dom_sf"/>
</dbReference>
<dbReference type="FunFam" id="2.40.110.10:FF:000006">
    <property type="entry name" value="very long-chain specific acyl-CoA dehydrogenase, mitochondrial"/>
    <property type="match status" value="1"/>
</dbReference>
<comment type="function">
    <text evidence="19">Very long-chain specific acyl-CoA dehydrogenase is one of the acyl-CoA dehydrogenases that catalyze the first step of mitochondrial fatty acid beta-oxidation, an aerobic process breaking down fatty acids into acetyl-CoA and allowing the production of energy from fats. The first step of fatty acid beta-oxidation consists in the removal of one hydrogen from C-2 and C-3 of the straight-chain fatty acyl-CoA thioester, resulting in the formation of trans-2-enoyl-CoA. Among the different mitochondrial acyl-CoA dehydrogenases, very long-chain specific acyl-CoA dehydrogenase acts specifically on acyl-CoAs with saturated 12 to 24 carbons long primary chains.</text>
</comment>
<keyword evidence="13 28" id="KW-0560">Oxidoreductase</keyword>
<evidence type="ECO:0000256" key="17">
    <source>
        <dbReference type="ARBA" id="ARBA00039034"/>
    </source>
</evidence>
<dbReference type="InterPro" id="IPR009100">
    <property type="entry name" value="AcylCoA_DH/oxidase_NM_dom_sf"/>
</dbReference>
<keyword evidence="10" id="KW-0276">Fatty acid metabolism</keyword>
<dbReference type="Gene3D" id="2.40.110.10">
    <property type="entry name" value="Butyryl-CoA Dehydrogenase, subunit A, domain 2"/>
    <property type="match status" value="1"/>
</dbReference>
<evidence type="ECO:0000256" key="25">
    <source>
        <dbReference type="ARBA" id="ARBA00049050"/>
    </source>
</evidence>
<dbReference type="FunFam" id="1.20.140.10:FF:000008">
    <property type="entry name" value="acyl-CoA dehydrogenase family member 9, mitochondrial"/>
    <property type="match status" value="1"/>
</dbReference>
<keyword evidence="9 28" id="KW-0274">FAD</keyword>
<evidence type="ECO:0000256" key="22">
    <source>
        <dbReference type="ARBA" id="ARBA00047916"/>
    </source>
</evidence>
<reference evidence="34" key="1">
    <citation type="submission" date="2016-11" db="UniProtKB">
        <authorList>
            <consortium name="WormBaseParasite"/>
        </authorList>
    </citation>
    <scope>IDENTIFICATION</scope>
</reference>
<comment type="catalytic activity">
    <reaction evidence="23">
        <text>tetracosanoyl-CoA + oxidized [electron-transfer flavoprotein] + H(+) = (2E)-tetracosenoyl-CoA + reduced [electron-transfer flavoprotein]</text>
        <dbReference type="Rhea" id="RHEA:47232"/>
        <dbReference type="Rhea" id="RHEA-COMP:10685"/>
        <dbReference type="Rhea" id="RHEA-COMP:10686"/>
        <dbReference type="ChEBI" id="CHEBI:15378"/>
        <dbReference type="ChEBI" id="CHEBI:57692"/>
        <dbReference type="ChEBI" id="CHEBI:58307"/>
        <dbReference type="ChEBI" id="CHEBI:65052"/>
        <dbReference type="ChEBI" id="CHEBI:74693"/>
    </reaction>
    <physiologicalReaction direction="left-to-right" evidence="23">
        <dbReference type="Rhea" id="RHEA:47233"/>
    </physiologicalReaction>
</comment>
<evidence type="ECO:0000259" key="31">
    <source>
        <dbReference type="Pfam" id="PF02771"/>
    </source>
</evidence>
<evidence type="ECO:0000256" key="4">
    <source>
        <dbReference type="ARBA" id="ARBA00009347"/>
    </source>
</evidence>
<comment type="similarity">
    <text evidence="4 28">Belongs to the acyl-CoA dehydrogenase family.</text>
</comment>
<dbReference type="AlphaFoldDB" id="A0A1I8BRC9"/>
<evidence type="ECO:0000256" key="28">
    <source>
        <dbReference type="RuleBase" id="RU362125"/>
    </source>
</evidence>
<comment type="catalytic activity">
    <reaction evidence="27">
        <text>octadecanoyl-CoA + oxidized [electron-transfer flavoprotein] + H(+) = (2E)-octadecenoyl-CoA + reduced [electron-transfer flavoprotein]</text>
        <dbReference type="Rhea" id="RHEA:47240"/>
        <dbReference type="Rhea" id="RHEA-COMP:10685"/>
        <dbReference type="Rhea" id="RHEA-COMP:10686"/>
        <dbReference type="ChEBI" id="CHEBI:15378"/>
        <dbReference type="ChEBI" id="CHEBI:57394"/>
        <dbReference type="ChEBI" id="CHEBI:57692"/>
        <dbReference type="ChEBI" id="CHEBI:58307"/>
        <dbReference type="ChEBI" id="CHEBI:71412"/>
    </reaction>
    <physiologicalReaction direction="left-to-right" evidence="27">
        <dbReference type="Rhea" id="RHEA:47241"/>
    </physiologicalReaction>
</comment>
<proteinExistence type="inferred from homology"/>
<evidence type="ECO:0000256" key="7">
    <source>
        <dbReference type="ARBA" id="ARBA00022792"/>
    </source>
</evidence>
<dbReference type="InterPro" id="IPR006091">
    <property type="entry name" value="Acyl-CoA_Oxase/DH_mid-dom"/>
</dbReference>
<dbReference type="CDD" id="cd01161">
    <property type="entry name" value="VLCAD"/>
    <property type="match status" value="1"/>
</dbReference>
<evidence type="ECO:0000256" key="11">
    <source>
        <dbReference type="ARBA" id="ARBA00022946"/>
    </source>
</evidence>
<feature type="domain" description="ACAD9/ACADV-like C-terminal" evidence="32">
    <location>
        <begin position="514"/>
        <end position="631"/>
    </location>
</feature>
<dbReference type="Gene3D" id="1.10.540.10">
    <property type="entry name" value="Acyl-CoA dehydrogenase/oxidase, N-terminal domain"/>
    <property type="match status" value="1"/>
</dbReference>
<comment type="catalytic activity">
    <reaction evidence="25">
        <text>a very-long-chain 2,3-saturated fatty acyl-CoA + oxidized [electron-transfer flavoprotein] + H(+) = a very-long-chain (2E)-enoyl-CoA + reduced [electron-transfer flavoprotein]</text>
        <dbReference type="Rhea" id="RHEA:19181"/>
        <dbReference type="Rhea" id="RHEA-COMP:10685"/>
        <dbReference type="Rhea" id="RHEA-COMP:10686"/>
        <dbReference type="ChEBI" id="CHEBI:15378"/>
        <dbReference type="ChEBI" id="CHEBI:57692"/>
        <dbReference type="ChEBI" id="CHEBI:58307"/>
        <dbReference type="ChEBI" id="CHEBI:83724"/>
        <dbReference type="ChEBI" id="CHEBI:83728"/>
        <dbReference type="EC" id="1.3.8.9"/>
    </reaction>
    <physiologicalReaction direction="left-to-right" evidence="25">
        <dbReference type="Rhea" id="RHEA:19182"/>
    </physiologicalReaction>
</comment>
<dbReference type="SUPFAM" id="SSF56645">
    <property type="entry name" value="Acyl-CoA dehydrogenase NM domain-like"/>
    <property type="match status" value="1"/>
</dbReference>
<dbReference type="Pfam" id="PF00441">
    <property type="entry name" value="Acyl-CoA_dh_1"/>
    <property type="match status" value="1"/>
</dbReference>
<comment type="catalytic activity">
    <reaction evidence="24">
        <text>tetradecanoyl-CoA + oxidized [electron-transfer flavoprotein] + H(+) = (2E)-tetradecenoyl-CoA + reduced [electron-transfer flavoprotein]</text>
        <dbReference type="Rhea" id="RHEA:47316"/>
        <dbReference type="Rhea" id="RHEA-COMP:10685"/>
        <dbReference type="Rhea" id="RHEA-COMP:10686"/>
        <dbReference type="ChEBI" id="CHEBI:15378"/>
        <dbReference type="ChEBI" id="CHEBI:57385"/>
        <dbReference type="ChEBI" id="CHEBI:57692"/>
        <dbReference type="ChEBI" id="CHEBI:58307"/>
        <dbReference type="ChEBI" id="CHEBI:61405"/>
    </reaction>
    <physiologicalReaction direction="left-to-right" evidence="24">
        <dbReference type="Rhea" id="RHEA:47317"/>
    </physiologicalReaction>
</comment>
<feature type="domain" description="Acyl-CoA oxidase/dehydrogenase middle" evidence="30">
    <location>
        <begin position="206"/>
        <end position="307"/>
    </location>
</feature>
<keyword evidence="12" id="KW-0007">Acetylation</keyword>
<evidence type="ECO:0000256" key="5">
    <source>
        <dbReference type="ARBA" id="ARBA00022553"/>
    </source>
</evidence>
<dbReference type="GO" id="GO:0050660">
    <property type="term" value="F:flavin adenine dinucleotide binding"/>
    <property type="evidence" value="ECO:0007669"/>
    <property type="project" value="InterPro"/>
</dbReference>
<evidence type="ECO:0000313" key="33">
    <source>
        <dbReference type="Proteomes" id="UP000095281"/>
    </source>
</evidence>
<keyword evidence="33" id="KW-1185">Reference proteome</keyword>
<comment type="catalytic activity">
    <reaction evidence="21">
        <text>dodecanoyl-CoA + oxidized [electron-transfer flavoprotein] + H(+) = (2E)-dodecenoyl-CoA + reduced [electron-transfer flavoprotein]</text>
        <dbReference type="Rhea" id="RHEA:47296"/>
        <dbReference type="Rhea" id="RHEA-COMP:10685"/>
        <dbReference type="Rhea" id="RHEA-COMP:10686"/>
        <dbReference type="ChEBI" id="CHEBI:15378"/>
        <dbReference type="ChEBI" id="CHEBI:57330"/>
        <dbReference type="ChEBI" id="CHEBI:57375"/>
        <dbReference type="ChEBI" id="CHEBI:57692"/>
        <dbReference type="ChEBI" id="CHEBI:58307"/>
    </reaction>
    <physiologicalReaction direction="left-to-right" evidence="21">
        <dbReference type="Rhea" id="RHEA:47297"/>
    </physiologicalReaction>
</comment>
<dbReference type="PANTHER" id="PTHR43884:SF11">
    <property type="entry name" value="VERY LONG-CHAIN SPECIFIC ACYL-COA DEHYDROGENASE, MITOCHONDRIAL"/>
    <property type="match status" value="1"/>
</dbReference>
<comment type="pathway">
    <text evidence="3">Lipid metabolism; mitochondrial fatty acid beta-oxidation.</text>
</comment>
<feature type="domain" description="Acyl-CoA dehydrogenase/oxidase C-terminal" evidence="29">
    <location>
        <begin position="319"/>
        <end position="465"/>
    </location>
</feature>
<dbReference type="PANTHER" id="PTHR43884">
    <property type="entry name" value="ACYL-COA DEHYDROGENASE"/>
    <property type="match status" value="1"/>
</dbReference>
<evidence type="ECO:0000256" key="1">
    <source>
        <dbReference type="ARBA" id="ARBA00001974"/>
    </source>
</evidence>
<evidence type="ECO:0000256" key="6">
    <source>
        <dbReference type="ARBA" id="ARBA00022630"/>
    </source>
</evidence>
<evidence type="ECO:0000256" key="9">
    <source>
        <dbReference type="ARBA" id="ARBA00022827"/>
    </source>
</evidence>
<dbReference type="WBParaSite" id="MhA1_Contig410.frz3.fgene1">
    <property type="protein sequence ID" value="MhA1_Contig410.frz3.fgene1"/>
    <property type="gene ID" value="MhA1_Contig410.frz3.fgene1"/>
</dbReference>
<evidence type="ECO:0000256" key="13">
    <source>
        <dbReference type="ARBA" id="ARBA00023002"/>
    </source>
</evidence>
<dbReference type="GO" id="GO:0017099">
    <property type="term" value="F:very-long-chain fatty acyl-CoA dehydrogenase activity"/>
    <property type="evidence" value="ECO:0007669"/>
    <property type="project" value="UniProtKB-EC"/>
</dbReference>
<dbReference type="InterPro" id="IPR049448">
    <property type="entry name" value="ACAD9/ACADV-like_C"/>
</dbReference>
<evidence type="ECO:0000256" key="23">
    <source>
        <dbReference type="ARBA" id="ARBA00048086"/>
    </source>
</evidence>
<dbReference type="OMA" id="ARINMIF"/>
<evidence type="ECO:0000256" key="8">
    <source>
        <dbReference type="ARBA" id="ARBA00022799"/>
    </source>
</evidence>
<comment type="catalytic activity">
    <reaction evidence="26">
        <text>eicosanoyl-CoA + oxidized [electron-transfer flavoprotein] + H(+) = (2E)-eicosenoyl-CoA + reduced [electron-transfer flavoprotein]</text>
        <dbReference type="Rhea" id="RHEA:47236"/>
        <dbReference type="Rhea" id="RHEA-COMP:10685"/>
        <dbReference type="Rhea" id="RHEA-COMP:10686"/>
        <dbReference type="ChEBI" id="CHEBI:15378"/>
        <dbReference type="ChEBI" id="CHEBI:57380"/>
        <dbReference type="ChEBI" id="CHEBI:57692"/>
        <dbReference type="ChEBI" id="CHEBI:58307"/>
        <dbReference type="ChEBI" id="CHEBI:74691"/>
    </reaction>
    <physiologicalReaction direction="left-to-right" evidence="26">
        <dbReference type="Rhea" id="RHEA:47237"/>
    </physiologicalReaction>
</comment>
<keyword evidence="16" id="KW-0472">Membrane</keyword>
<dbReference type="PROSITE" id="PS00072">
    <property type="entry name" value="ACYL_COA_DH_1"/>
    <property type="match status" value="1"/>
</dbReference>
<dbReference type="Pfam" id="PF21343">
    <property type="entry name" value="ACAD9-ACADV_C"/>
    <property type="match status" value="1"/>
</dbReference>
<dbReference type="SUPFAM" id="SSF47203">
    <property type="entry name" value="Acyl-CoA dehydrogenase C-terminal domain-like"/>
    <property type="match status" value="1"/>
</dbReference>
<dbReference type="InterPro" id="IPR013786">
    <property type="entry name" value="AcylCoA_DH/ox_N"/>
</dbReference>
<evidence type="ECO:0000256" key="19">
    <source>
        <dbReference type="ARBA" id="ARBA00045422"/>
    </source>
</evidence>
<evidence type="ECO:0000256" key="12">
    <source>
        <dbReference type="ARBA" id="ARBA00022990"/>
    </source>
</evidence>
<comment type="cofactor">
    <cofactor evidence="1 28">
        <name>FAD</name>
        <dbReference type="ChEBI" id="CHEBI:57692"/>
    </cofactor>
</comment>